<keyword evidence="6 8" id="KW-0012">Acyltransferase</keyword>
<evidence type="ECO:0000256" key="5">
    <source>
        <dbReference type="ARBA" id="ARBA00023004"/>
    </source>
</evidence>
<evidence type="ECO:0000313" key="10">
    <source>
        <dbReference type="EMBL" id="SEQ33582.1"/>
    </source>
</evidence>
<feature type="binding site" evidence="8">
    <location>
        <position position="281"/>
    </location>
    <ligand>
        <name>substrate</name>
    </ligand>
</feature>
<dbReference type="CDD" id="cd24133">
    <property type="entry name" value="ASKHA_NBD_TsaD_bac"/>
    <property type="match status" value="1"/>
</dbReference>
<dbReference type="PRINTS" id="PR00789">
    <property type="entry name" value="OSIALOPTASE"/>
</dbReference>
<feature type="binding site" evidence="8">
    <location>
        <position position="186"/>
    </location>
    <ligand>
        <name>substrate</name>
    </ligand>
</feature>
<comment type="function">
    <text evidence="8">Required for the formation of a threonylcarbamoyl group on adenosine at position 37 (t(6)A37) in tRNAs that read codons beginning with adenine. Is involved in the transfer of the threonylcarbamoyl moiety of threonylcarbamoyl-AMP (TC-AMP) to the N6 group of A37, together with TsaE and TsaB. TsaD likely plays a direct catalytic role in this reaction.</text>
</comment>
<evidence type="ECO:0000256" key="2">
    <source>
        <dbReference type="ARBA" id="ARBA00022679"/>
    </source>
</evidence>
<dbReference type="GO" id="GO:0005506">
    <property type="term" value="F:iron ion binding"/>
    <property type="evidence" value="ECO:0007669"/>
    <property type="project" value="UniProtKB-UniRule"/>
</dbReference>
<dbReference type="STRING" id="419940.SAMN05421824_1390"/>
<dbReference type="RefSeq" id="WP_092577861.1">
    <property type="nucleotide sequence ID" value="NZ_FOFN01000002.1"/>
</dbReference>
<evidence type="ECO:0000256" key="3">
    <source>
        <dbReference type="ARBA" id="ARBA00022694"/>
    </source>
</evidence>
<dbReference type="EMBL" id="FOFN01000002">
    <property type="protein sequence ID" value="SEQ33582.1"/>
    <property type="molecule type" value="Genomic_DNA"/>
</dbReference>
<comment type="cofactor">
    <cofactor evidence="8">
        <name>Fe(2+)</name>
        <dbReference type="ChEBI" id="CHEBI:29033"/>
    </cofactor>
    <text evidence="8">Binds 1 Fe(2+) ion per subunit.</text>
</comment>
<dbReference type="Proteomes" id="UP000198999">
    <property type="component" value="Unassembled WGS sequence"/>
</dbReference>
<dbReference type="SUPFAM" id="SSF53067">
    <property type="entry name" value="Actin-like ATPase domain"/>
    <property type="match status" value="1"/>
</dbReference>
<dbReference type="HAMAP" id="MF_01445">
    <property type="entry name" value="TsaD"/>
    <property type="match status" value="1"/>
</dbReference>
<organism evidence="10 11">
    <name type="scientific">Hyunsoonleella jejuensis</name>
    <dbReference type="NCBI Taxonomy" id="419940"/>
    <lineage>
        <taxon>Bacteria</taxon>
        <taxon>Pseudomonadati</taxon>
        <taxon>Bacteroidota</taxon>
        <taxon>Flavobacteriia</taxon>
        <taxon>Flavobacteriales</taxon>
        <taxon>Flavobacteriaceae</taxon>
    </lineage>
</organism>
<evidence type="ECO:0000256" key="1">
    <source>
        <dbReference type="ARBA" id="ARBA00022490"/>
    </source>
</evidence>
<dbReference type="GO" id="GO:0061711">
    <property type="term" value="F:tRNA N(6)-L-threonylcarbamoyladenine synthase activity"/>
    <property type="evidence" value="ECO:0007669"/>
    <property type="project" value="UniProtKB-EC"/>
</dbReference>
<dbReference type="GO" id="GO:0002949">
    <property type="term" value="P:tRNA threonylcarbamoyladenosine modification"/>
    <property type="evidence" value="ECO:0007669"/>
    <property type="project" value="UniProtKB-UniRule"/>
</dbReference>
<dbReference type="GO" id="GO:0005737">
    <property type="term" value="C:cytoplasm"/>
    <property type="evidence" value="ECO:0007669"/>
    <property type="project" value="UniProtKB-SubCell"/>
</dbReference>
<keyword evidence="2 8" id="KW-0808">Transferase</keyword>
<protein>
    <recommendedName>
        <fullName evidence="8">tRNA N6-adenosine threonylcarbamoyltransferase</fullName>
        <ecNumber evidence="8">2.3.1.234</ecNumber>
    </recommendedName>
    <alternativeName>
        <fullName evidence="8">N6-L-threonylcarbamoyladenine synthase</fullName>
        <shortName evidence="8">t(6)A synthase</shortName>
    </alternativeName>
    <alternativeName>
        <fullName evidence="8">t(6)A37 threonylcarbamoyladenosine biosynthesis protein TsaD</fullName>
    </alternativeName>
    <alternativeName>
        <fullName evidence="8">tRNA threonylcarbamoyladenosine biosynthesis protein TsaD</fullName>
    </alternativeName>
</protein>
<dbReference type="FunFam" id="3.30.420.40:FF:000012">
    <property type="entry name" value="tRNA N6-adenosine threonylcarbamoyltransferase"/>
    <property type="match status" value="1"/>
</dbReference>
<comment type="similarity">
    <text evidence="8">Belongs to the KAE1 / TsaD family.</text>
</comment>
<dbReference type="AlphaFoldDB" id="A0A1H9F6M1"/>
<name>A0A1H9F6M1_9FLAO</name>
<dbReference type="InterPro" id="IPR017861">
    <property type="entry name" value="KAE1/TsaD"/>
</dbReference>
<keyword evidence="11" id="KW-1185">Reference proteome</keyword>
<feature type="domain" description="Gcp-like" evidence="9">
    <location>
        <begin position="27"/>
        <end position="315"/>
    </location>
</feature>
<evidence type="ECO:0000256" key="4">
    <source>
        <dbReference type="ARBA" id="ARBA00022723"/>
    </source>
</evidence>
<dbReference type="PROSITE" id="PS01016">
    <property type="entry name" value="GLYCOPROTEASE"/>
    <property type="match status" value="1"/>
</dbReference>
<dbReference type="NCBIfam" id="TIGR00329">
    <property type="entry name" value="gcp_kae1"/>
    <property type="match status" value="1"/>
</dbReference>
<evidence type="ECO:0000313" key="11">
    <source>
        <dbReference type="Proteomes" id="UP000198999"/>
    </source>
</evidence>
<evidence type="ECO:0000256" key="7">
    <source>
        <dbReference type="ARBA" id="ARBA00048117"/>
    </source>
</evidence>
<evidence type="ECO:0000256" key="6">
    <source>
        <dbReference type="ARBA" id="ARBA00023315"/>
    </source>
</evidence>
<feature type="binding site" evidence="8">
    <location>
        <position position="114"/>
    </location>
    <ligand>
        <name>Fe cation</name>
        <dbReference type="ChEBI" id="CHEBI:24875"/>
    </ligand>
</feature>
<keyword evidence="5 8" id="KW-0408">Iron</keyword>
<gene>
    <name evidence="8" type="primary">tsaD</name>
    <name evidence="10" type="ORF">SAMN05421824_1390</name>
</gene>
<dbReference type="Pfam" id="PF00814">
    <property type="entry name" value="TsaD"/>
    <property type="match status" value="1"/>
</dbReference>
<keyword evidence="1 8" id="KW-0963">Cytoplasm</keyword>
<dbReference type="InterPro" id="IPR000905">
    <property type="entry name" value="Gcp-like_dom"/>
</dbReference>
<sequence>MAEQNIFILGIESSCDDTSAAVIHNGKVLSNVVASQNIHEAYGGVVPELASRAHQQNIVPVVHQALKKAGITKDQLSAVSFTRGPGLMGSLLVGTSFAKSLAYGLNIPLIDVNHMQAHILAHFIEENDFIKPPFPFLAMTISGGHTQIVRVDDYFKMTVIGETIDDAVGEAYDKSGKILGMGYPAGPEIDKRAQLGNPKAFKFTKPKVDGLNFSFSGLKTAILYFIQKETKANPNFVQEKLNDVCASIQYTIIGILIDKLKKATKETGIKHVAIGGGVSANSGIRKALKDGEQKFGWTTYIPKFEYTTDNAAMIAIVGYLKFLEGSFADQDIMASARLKI</sequence>
<dbReference type="FunFam" id="3.30.420.40:FF:000040">
    <property type="entry name" value="tRNA N6-adenosine threonylcarbamoyltransferase"/>
    <property type="match status" value="1"/>
</dbReference>
<evidence type="ECO:0000256" key="8">
    <source>
        <dbReference type="HAMAP-Rule" id="MF_01445"/>
    </source>
</evidence>
<feature type="binding site" evidence="8">
    <location>
        <position position="173"/>
    </location>
    <ligand>
        <name>substrate</name>
    </ligand>
</feature>
<dbReference type="OrthoDB" id="9806197at2"/>
<comment type="subcellular location">
    <subcellularLocation>
        <location evidence="8">Cytoplasm</location>
    </subcellularLocation>
</comment>
<dbReference type="InterPro" id="IPR017860">
    <property type="entry name" value="Peptidase_M22_CS"/>
</dbReference>
<comment type="catalytic activity">
    <reaction evidence="7 8">
        <text>L-threonylcarbamoyladenylate + adenosine(37) in tRNA = N(6)-L-threonylcarbamoyladenosine(37) in tRNA + AMP + H(+)</text>
        <dbReference type="Rhea" id="RHEA:37059"/>
        <dbReference type="Rhea" id="RHEA-COMP:10162"/>
        <dbReference type="Rhea" id="RHEA-COMP:10163"/>
        <dbReference type="ChEBI" id="CHEBI:15378"/>
        <dbReference type="ChEBI" id="CHEBI:73682"/>
        <dbReference type="ChEBI" id="CHEBI:74411"/>
        <dbReference type="ChEBI" id="CHEBI:74418"/>
        <dbReference type="ChEBI" id="CHEBI:456215"/>
        <dbReference type="EC" id="2.3.1.234"/>
    </reaction>
</comment>
<feature type="binding site" evidence="8">
    <location>
        <begin position="140"/>
        <end position="144"/>
    </location>
    <ligand>
        <name>substrate</name>
    </ligand>
</feature>
<dbReference type="InterPro" id="IPR043129">
    <property type="entry name" value="ATPase_NBD"/>
</dbReference>
<keyword evidence="3 8" id="KW-0819">tRNA processing</keyword>
<feature type="binding site" evidence="8">
    <location>
        <position position="309"/>
    </location>
    <ligand>
        <name>Fe cation</name>
        <dbReference type="ChEBI" id="CHEBI:24875"/>
    </ligand>
</feature>
<dbReference type="Gene3D" id="3.30.420.40">
    <property type="match status" value="2"/>
</dbReference>
<proteinExistence type="inferred from homology"/>
<keyword evidence="4 8" id="KW-0479">Metal-binding</keyword>
<dbReference type="NCBIfam" id="TIGR03723">
    <property type="entry name" value="T6A_TsaD_YgjD"/>
    <property type="match status" value="1"/>
</dbReference>
<feature type="binding site" evidence="8">
    <location>
        <position position="118"/>
    </location>
    <ligand>
        <name>Fe cation</name>
        <dbReference type="ChEBI" id="CHEBI:24875"/>
    </ligand>
</feature>
<dbReference type="PANTHER" id="PTHR11735:SF6">
    <property type="entry name" value="TRNA N6-ADENOSINE THREONYLCARBAMOYLTRANSFERASE, MITOCHONDRIAL"/>
    <property type="match status" value="1"/>
</dbReference>
<dbReference type="InterPro" id="IPR022450">
    <property type="entry name" value="TsaD"/>
</dbReference>
<feature type="binding site" evidence="8">
    <location>
        <position position="190"/>
    </location>
    <ligand>
        <name>substrate</name>
    </ligand>
</feature>
<dbReference type="EC" id="2.3.1.234" evidence="8"/>
<accession>A0A1H9F6M1</accession>
<reference evidence="10 11" key="1">
    <citation type="submission" date="2016-10" db="EMBL/GenBank/DDBJ databases">
        <authorList>
            <person name="de Groot N.N."/>
        </authorList>
    </citation>
    <scope>NUCLEOTIDE SEQUENCE [LARGE SCALE GENOMIC DNA]</scope>
    <source>
        <strain evidence="10 11">DSM 21035</strain>
    </source>
</reference>
<evidence type="ECO:0000259" key="9">
    <source>
        <dbReference type="Pfam" id="PF00814"/>
    </source>
</evidence>
<dbReference type="PANTHER" id="PTHR11735">
    <property type="entry name" value="TRNA N6-ADENOSINE THREONYLCARBAMOYLTRANSFERASE"/>
    <property type="match status" value="1"/>
</dbReference>